<organism evidence="1 2">
    <name type="scientific">Sphingomonas telluris</name>
    <dbReference type="NCBI Taxonomy" id="2907998"/>
    <lineage>
        <taxon>Bacteria</taxon>
        <taxon>Pseudomonadati</taxon>
        <taxon>Pseudomonadota</taxon>
        <taxon>Alphaproteobacteria</taxon>
        <taxon>Sphingomonadales</taxon>
        <taxon>Sphingomonadaceae</taxon>
        <taxon>Sphingomonas</taxon>
    </lineage>
</organism>
<dbReference type="RefSeq" id="WP_241448043.1">
    <property type="nucleotide sequence ID" value="NZ_JAKZHW010000002.1"/>
</dbReference>
<name>A0ABS9VR38_9SPHN</name>
<comment type="caution">
    <text evidence="1">The sequence shown here is derived from an EMBL/GenBank/DDBJ whole genome shotgun (WGS) entry which is preliminary data.</text>
</comment>
<evidence type="ECO:0000313" key="1">
    <source>
        <dbReference type="EMBL" id="MCH8617178.1"/>
    </source>
</evidence>
<gene>
    <name evidence="1" type="ORF">LZ016_13855</name>
</gene>
<sequence length="74" mass="7808">MIDREAQDAADLADKFAFDAAERGESAEVYLCRVVGTVIGAVSVTDGAGYAIELAHAVKRICDHAIAEIGKDLN</sequence>
<evidence type="ECO:0000313" key="2">
    <source>
        <dbReference type="Proteomes" id="UP001203058"/>
    </source>
</evidence>
<protein>
    <recommendedName>
        <fullName evidence="3">IclR-ED domain-containing protein</fullName>
    </recommendedName>
</protein>
<proteinExistence type="predicted"/>
<evidence type="ECO:0008006" key="3">
    <source>
        <dbReference type="Google" id="ProtNLM"/>
    </source>
</evidence>
<dbReference type="EMBL" id="JAKZHW010000002">
    <property type="protein sequence ID" value="MCH8617178.1"/>
    <property type="molecule type" value="Genomic_DNA"/>
</dbReference>
<reference evidence="1 2" key="1">
    <citation type="submission" date="2022-03" db="EMBL/GenBank/DDBJ databases">
        <authorList>
            <person name="Jo J.-H."/>
            <person name="Im W.-T."/>
        </authorList>
    </citation>
    <scope>NUCLEOTIDE SEQUENCE [LARGE SCALE GENOMIC DNA]</scope>
    <source>
        <strain evidence="1 2">SM33</strain>
    </source>
</reference>
<accession>A0ABS9VR38</accession>
<keyword evidence="2" id="KW-1185">Reference proteome</keyword>
<dbReference type="Proteomes" id="UP001203058">
    <property type="component" value="Unassembled WGS sequence"/>
</dbReference>